<evidence type="ECO:0000256" key="9">
    <source>
        <dbReference type="ARBA" id="ARBA00023285"/>
    </source>
</evidence>
<dbReference type="HAMAP" id="MF_00536">
    <property type="entry name" value="PdxA"/>
    <property type="match status" value="1"/>
</dbReference>
<comment type="cofactor">
    <cofactor evidence="10">
        <name>Zn(2+)</name>
        <dbReference type="ChEBI" id="CHEBI:29105"/>
    </cofactor>
    <cofactor evidence="10">
        <name>Mg(2+)</name>
        <dbReference type="ChEBI" id="CHEBI:18420"/>
    </cofactor>
    <cofactor evidence="10">
        <name>Co(2+)</name>
        <dbReference type="ChEBI" id="CHEBI:48828"/>
    </cofactor>
    <text evidence="10">Binds 1 divalent metal cation per subunit. Can use ions such as Zn(2+), Mg(2+) or Co(2+).</text>
</comment>
<keyword evidence="7 10" id="KW-0520">NAD</keyword>
<dbReference type="PANTHER" id="PTHR30004">
    <property type="entry name" value="4-HYDROXYTHREONINE-4-PHOSPHATE DEHYDROGENASE"/>
    <property type="match status" value="1"/>
</dbReference>
<evidence type="ECO:0000313" key="12">
    <source>
        <dbReference type="Proteomes" id="UP000296153"/>
    </source>
</evidence>
<keyword evidence="6 10" id="KW-0560">Oxidoreductase</keyword>
<evidence type="ECO:0000256" key="6">
    <source>
        <dbReference type="ARBA" id="ARBA00023002"/>
    </source>
</evidence>
<organism evidence="11 12">
    <name type="scientific">Candidatus Pantoea edessiphila</name>
    <dbReference type="NCBI Taxonomy" id="2044610"/>
    <lineage>
        <taxon>Bacteria</taxon>
        <taxon>Pseudomonadati</taxon>
        <taxon>Pseudomonadota</taxon>
        <taxon>Gammaproteobacteria</taxon>
        <taxon>Enterobacterales</taxon>
        <taxon>Erwiniaceae</taxon>
        <taxon>Pantoea</taxon>
    </lineage>
</organism>
<dbReference type="GO" id="GO:0008615">
    <property type="term" value="P:pyridoxine biosynthetic process"/>
    <property type="evidence" value="ECO:0007669"/>
    <property type="project" value="UniProtKB-UniRule"/>
</dbReference>
<dbReference type="OrthoDB" id="9801783at2"/>
<dbReference type="GO" id="GO:0042823">
    <property type="term" value="P:pyridoxal phosphate biosynthetic process"/>
    <property type="evidence" value="ECO:0007669"/>
    <property type="project" value="UniProtKB-UniRule"/>
</dbReference>
<comment type="miscellaneous">
    <text evidence="10">The active site is located at the dimer interface.</text>
</comment>
<evidence type="ECO:0000256" key="4">
    <source>
        <dbReference type="ARBA" id="ARBA00022842"/>
    </source>
</evidence>
<comment type="subunit">
    <text evidence="10">Homodimer.</text>
</comment>
<name>A0A2P5T059_9GAMM</name>
<dbReference type="NCBIfam" id="TIGR00557">
    <property type="entry name" value="pdxA"/>
    <property type="match status" value="1"/>
</dbReference>
<dbReference type="GO" id="GO:0050897">
    <property type="term" value="F:cobalt ion binding"/>
    <property type="evidence" value="ECO:0007669"/>
    <property type="project" value="UniProtKB-UniRule"/>
</dbReference>
<dbReference type="GO" id="GO:0000287">
    <property type="term" value="F:magnesium ion binding"/>
    <property type="evidence" value="ECO:0007669"/>
    <property type="project" value="UniProtKB-UniRule"/>
</dbReference>
<comment type="function">
    <text evidence="10">Catalyzes the NAD(P)-dependent oxidation of 4-(phosphooxy)-L-threonine (HTP) into 2-amino-3-oxo-4-(phosphooxy)butyric acid which spontaneously decarboxylates to form 3-amino-2-oxopropyl phosphate (AHAP).</text>
</comment>
<sequence length="329" mass="36189">MINNSPIIITPGEPSGIGPDITIMLAQMKWPIKLVVCASPDLLYQRAAQLNLPLKLYDYSFNDNIQNHKPGDLTIIPVTLSEPVVPGKLSKVNSQYVIKTLLKSCNECLNKKFKAMVTGPVNKGIINDAGIPFTGHTEFLADRTNTNTVMMLINKKLRVALATTHIPLKSVSKCITQNSLTSIINILHNELQKKFFIKNPSIYVCGLNPHAGDNGYIGREEIETIIPVIDKLRKKGLKLIGPLSADTIFQEKYLKDIDVVLAMYHDQGLPILKFCGFNKSINITLGLPFIRTSVDHGTAIELAAKGTANPESFSMAINIAINMIGINNE</sequence>
<dbReference type="PANTHER" id="PTHR30004:SF5">
    <property type="entry name" value="4-HYDROXYTHREONINE-4-PHOSPHATE DEHYDROGENASE"/>
    <property type="match status" value="1"/>
</dbReference>
<gene>
    <name evidence="10 11" type="primary">pdxA</name>
    <name evidence="11" type="ORF">CRV12_01985</name>
</gene>
<dbReference type="GO" id="GO:0005737">
    <property type="term" value="C:cytoplasm"/>
    <property type="evidence" value="ECO:0007669"/>
    <property type="project" value="UniProtKB-SubCell"/>
</dbReference>
<reference evidence="11 12" key="1">
    <citation type="journal article" date="2018" name="Genome Biol. Evol.">
        <title>Cladogenesis and Genomic Streamlining in Extracellular Endosymbionts of Tropical Stink Bugs.</title>
        <authorList>
            <person name="Otero-Bravo A."/>
            <person name="Goffredi S."/>
            <person name="Sabree Z.L."/>
        </authorList>
    </citation>
    <scope>NUCLEOTIDE SEQUENCE [LARGE SCALE GENOMIC DNA]</scope>
    <source>
        <strain evidence="11 12">SoEE</strain>
    </source>
</reference>
<feature type="binding site" evidence="10">
    <location>
        <position position="137"/>
    </location>
    <ligand>
        <name>substrate</name>
    </ligand>
</feature>
<keyword evidence="3 10" id="KW-0862">Zinc</keyword>
<evidence type="ECO:0000256" key="10">
    <source>
        <dbReference type="HAMAP-Rule" id="MF_00536"/>
    </source>
</evidence>
<comment type="subcellular location">
    <subcellularLocation>
        <location evidence="10">Cytoplasm</location>
    </subcellularLocation>
</comment>
<dbReference type="RefSeq" id="WP_136130993.1">
    <property type="nucleotide sequence ID" value="NZ_PDKT01000002.1"/>
</dbReference>
<evidence type="ECO:0000256" key="7">
    <source>
        <dbReference type="ARBA" id="ARBA00023027"/>
    </source>
</evidence>
<keyword evidence="5 10" id="KW-0521">NADP</keyword>
<dbReference type="EC" id="1.1.1.262" evidence="10"/>
<comment type="catalytic activity">
    <reaction evidence="10">
        <text>4-(phosphooxy)-L-threonine + NAD(+) = 3-amino-2-oxopropyl phosphate + CO2 + NADH</text>
        <dbReference type="Rhea" id="RHEA:32275"/>
        <dbReference type="ChEBI" id="CHEBI:16526"/>
        <dbReference type="ChEBI" id="CHEBI:57279"/>
        <dbReference type="ChEBI" id="CHEBI:57540"/>
        <dbReference type="ChEBI" id="CHEBI:57945"/>
        <dbReference type="ChEBI" id="CHEBI:58452"/>
        <dbReference type="EC" id="1.1.1.262"/>
    </reaction>
</comment>
<dbReference type="Proteomes" id="UP000296153">
    <property type="component" value="Unassembled WGS sequence"/>
</dbReference>
<keyword evidence="8 10" id="KW-0664">Pyridoxine biosynthesis</keyword>
<keyword evidence="2 10" id="KW-0479">Metal-binding</keyword>
<proteinExistence type="inferred from homology"/>
<evidence type="ECO:0000256" key="1">
    <source>
        <dbReference type="ARBA" id="ARBA00022490"/>
    </source>
</evidence>
<keyword evidence="9 10" id="KW-0170">Cobalt</keyword>
<dbReference type="UniPathway" id="UPA00244">
    <property type="reaction ID" value="UER00312"/>
</dbReference>
<feature type="binding site" evidence="10">
    <location>
        <position position="210"/>
    </location>
    <ligand>
        <name>a divalent metal cation</name>
        <dbReference type="ChEBI" id="CHEBI:60240"/>
        <note>ligand shared between dimeric partners</note>
    </ligand>
</feature>
<feature type="binding site" evidence="10">
    <location>
        <position position="136"/>
    </location>
    <ligand>
        <name>substrate</name>
    </ligand>
</feature>
<dbReference type="GO" id="GO:0008270">
    <property type="term" value="F:zinc ion binding"/>
    <property type="evidence" value="ECO:0007669"/>
    <property type="project" value="UniProtKB-UniRule"/>
</dbReference>
<dbReference type="GO" id="GO:0050570">
    <property type="term" value="F:4-hydroxythreonine-4-phosphate dehydrogenase activity"/>
    <property type="evidence" value="ECO:0007669"/>
    <property type="project" value="UniProtKB-UniRule"/>
</dbReference>
<evidence type="ECO:0000256" key="3">
    <source>
        <dbReference type="ARBA" id="ARBA00022833"/>
    </source>
</evidence>
<feature type="binding site" evidence="10">
    <location>
        <position position="291"/>
    </location>
    <ligand>
        <name>substrate</name>
    </ligand>
</feature>
<feature type="binding site" evidence="10">
    <location>
        <position position="273"/>
    </location>
    <ligand>
        <name>substrate</name>
    </ligand>
</feature>
<feature type="binding site" evidence="10">
    <location>
        <position position="165"/>
    </location>
    <ligand>
        <name>a divalent metal cation</name>
        <dbReference type="ChEBI" id="CHEBI:60240"/>
        <note>ligand shared between dimeric partners</note>
    </ligand>
</feature>
<keyword evidence="1 10" id="KW-0963">Cytoplasm</keyword>
<dbReference type="EMBL" id="PDKT01000002">
    <property type="protein sequence ID" value="PPI87965.1"/>
    <property type="molecule type" value="Genomic_DNA"/>
</dbReference>
<feature type="binding site" evidence="10">
    <location>
        <position position="282"/>
    </location>
    <ligand>
        <name>substrate</name>
    </ligand>
</feature>
<comment type="pathway">
    <text evidence="10">Cofactor biosynthesis; pyridoxine 5'-phosphate biosynthesis; pyridoxine 5'-phosphate from D-erythrose 4-phosphate: step 4/5.</text>
</comment>
<evidence type="ECO:0000256" key="2">
    <source>
        <dbReference type="ARBA" id="ARBA00022723"/>
    </source>
</evidence>
<comment type="similarity">
    <text evidence="10">Belongs to the PdxA family.</text>
</comment>
<feature type="binding site" evidence="10">
    <location>
        <position position="265"/>
    </location>
    <ligand>
        <name>a divalent metal cation</name>
        <dbReference type="ChEBI" id="CHEBI:60240"/>
        <note>ligand shared between dimeric partners</note>
    </ligand>
</feature>
<dbReference type="InterPro" id="IPR037510">
    <property type="entry name" value="PdxA"/>
</dbReference>
<comment type="caution">
    <text evidence="11">The sequence shown here is derived from an EMBL/GenBank/DDBJ whole genome shotgun (WGS) entry which is preliminary data.</text>
</comment>
<dbReference type="AlphaFoldDB" id="A0A2P5T059"/>
<accession>A0A2P5T059</accession>
<dbReference type="SUPFAM" id="SSF53659">
    <property type="entry name" value="Isocitrate/Isopropylmalate dehydrogenase-like"/>
    <property type="match status" value="1"/>
</dbReference>
<dbReference type="Pfam" id="PF04166">
    <property type="entry name" value="PdxA"/>
    <property type="match status" value="1"/>
</dbReference>
<evidence type="ECO:0000256" key="8">
    <source>
        <dbReference type="ARBA" id="ARBA00023096"/>
    </source>
</evidence>
<dbReference type="InterPro" id="IPR005255">
    <property type="entry name" value="PdxA_fam"/>
</dbReference>
<evidence type="ECO:0000256" key="5">
    <source>
        <dbReference type="ARBA" id="ARBA00022857"/>
    </source>
</evidence>
<keyword evidence="4 10" id="KW-0460">Magnesium</keyword>
<protein>
    <recommendedName>
        <fullName evidence="10">4-hydroxythreonine-4-phosphate dehydrogenase</fullName>
        <ecNumber evidence="10">1.1.1.262</ecNumber>
    </recommendedName>
    <alternativeName>
        <fullName evidence="10">4-(phosphohydroxy)-L-threonine dehydrogenase</fullName>
    </alternativeName>
</protein>
<dbReference type="GO" id="GO:0051287">
    <property type="term" value="F:NAD binding"/>
    <property type="evidence" value="ECO:0007669"/>
    <property type="project" value="InterPro"/>
</dbReference>
<dbReference type="Gene3D" id="3.40.718.10">
    <property type="entry name" value="Isopropylmalate Dehydrogenase"/>
    <property type="match status" value="1"/>
</dbReference>
<evidence type="ECO:0000313" key="11">
    <source>
        <dbReference type="EMBL" id="PPI87965.1"/>
    </source>
</evidence>